<dbReference type="GO" id="GO:0010228">
    <property type="term" value="P:vegetative to reproductive phase transition of meristem"/>
    <property type="evidence" value="ECO:0007669"/>
    <property type="project" value="TreeGrafter"/>
</dbReference>
<evidence type="ECO:0000256" key="2">
    <source>
        <dbReference type="ARBA" id="ARBA00023125"/>
    </source>
</evidence>
<dbReference type="Proteomes" id="UP001157006">
    <property type="component" value="Chromosome 3"/>
</dbReference>
<evidence type="ECO:0000259" key="6">
    <source>
        <dbReference type="PROSITE" id="PS51742"/>
    </source>
</evidence>
<keyword evidence="4" id="KW-0539">Nucleus</keyword>
<dbReference type="InterPro" id="IPR005175">
    <property type="entry name" value="PPC_dom"/>
</dbReference>
<dbReference type="Gene3D" id="3.30.1330.80">
    <property type="entry name" value="Hypothetical protein, similar to alpha- acetolactate decarboxylase, domain 2"/>
    <property type="match status" value="1"/>
</dbReference>
<evidence type="ECO:0000256" key="3">
    <source>
        <dbReference type="ARBA" id="ARBA00023163"/>
    </source>
</evidence>
<evidence type="ECO:0000256" key="4">
    <source>
        <dbReference type="ARBA" id="ARBA00023242"/>
    </source>
</evidence>
<dbReference type="InterPro" id="IPR014476">
    <property type="entry name" value="AHL15-29"/>
</dbReference>
<evidence type="ECO:0000313" key="7">
    <source>
        <dbReference type="EMBL" id="CAI8603881.1"/>
    </source>
</evidence>
<proteinExistence type="predicted"/>
<evidence type="ECO:0000256" key="1">
    <source>
        <dbReference type="ARBA" id="ARBA00023015"/>
    </source>
</evidence>
<keyword evidence="2" id="KW-0238">DNA-binding</keyword>
<gene>
    <name evidence="7" type="ORF">VFH_III106640</name>
</gene>
<dbReference type="SUPFAM" id="SSF117856">
    <property type="entry name" value="AF0104/ALDC/Ptd012-like"/>
    <property type="match status" value="1"/>
</dbReference>
<dbReference type="PROSITE" id="PS51742">
    <property type="entry name" value="PPC"/>
    <property type="match status" value="1"/>
</dbReference>
<dbReference type="PANTHER" id="PTHR31100:SF51">
    <property type="entry name" value="AT-HOOK MOTIF NUCLEAR-LOCALIZED PROTEIN 29"/>
    <property type="match status" value="1"/>
</dbReference>
<dbReference type="Pfam" id="PF03479">
    <property type="entry name" value="PCC"/>
    <property type="match status" value="1"/>
</dbReference>
<reference evidence="7 8" key="1">
    <citation type="submission" date="2023-01" db="EMBL/GenBank/DDBJ databases">
        <authorList>
            <person name="Kreplak J."/>
        </authorList>
    </citation>
    <scope>NUCLEOTIDE SEQUENCE [LARGE SCALE GENOMIC DNA]</scope>
</reference>
<dbReference type="CDD" id="cd11378">
    <property type="entry name" value="DUF296"/>
    <property type="match status" value="1"/>
</dbReference>
<organism evidence="7 8">
    <name type="scientific">Vicia faba</name>
    <name type="common">Broad bean</name>
    <name type="synonym">Faba vulgaris</name>
    <dbReference type="NCBI Taxonomy" id="3906"/>
    <lineage>
        <taxon>Eukaryota</taxon>
        <taxon>Viridiplantae</taxon>
        <taxon>Streptophyta</taxon>
        <taxon>Embryophyta</taxon>
        <taxon>Tracheophyta</taxon>
        <taxon>Spermatophyta</taxon>
        <taxon>Magnoliopsida</taxon>
        <taxon>eudicotyledons</taxon>
        <taxon>Gunneridae</taxon>
        <taxon>Pentapetalae</taxon>
        <taxon>rosids</taxon>
        <taxon>fabids</taxon>
        <taxon>Fabales</taxon>
        <taxon>Fabaceae</taxon>
        <taxon>Papilionoideae</taxon>
        <taxon>50 kb inversion clade</taxon>
        <taxon>NPAAA clade</taxon>
        <taxon>Hologalegina</taxon>
        <taxon>IRL clade</taxon>
        <taxon>Fabeae</taxon>
        <taxon>Vicia</taxon>
    </lineage>
</organism>
<accession>A0AAV1A0A0</accession>
<dbReference type="GO" id="GO:0003700">
    <property type="term" value="F:DNA-binding transcription factor activity"/>
    <property type="evidence" value="ECO:0007669"/>
    <property type="project" value="TreeGrafter"/>
</dbReference>
<feature type="region of interest" description="Disordered" evidence="5">
    <location>
        <begin position="27"/>
        <end position="58"/>
    </location>
</feature>
<dbReference type="GO" id="GO:0005634">
    <property type="term" value="C:nucleus"/>
    <property type="evidence" value="ECO:0007669"/>
    <property type="project" value="TreeGrafter"/>
</dbReference>
<dbReference type="EMBL" id="OX451738">
    <property type="protein sequence ID" value="CAI8603881.1"/>
    <property type="molecule type" value="Genomic_DNA"/>
</dbReference>
<evidence type="ECO:0000256" key="5">
    <source>
        <dbReference type="SAM" id="MobiDB-lite"/>
    </source>
</evidence>
<name>A0AAV1A0A0_VICFA</name>
<feature type="compositionally biased region" description="Polar residues" evidence="5">
    <location>
        <begin position="27"/>
        <end position="47"/>
    </location>
</feature>
<keyword evidence="8" id="KW-1185">Reference proteome</keyword>
<keyword evidence="1" id="KW-0805">Transcription regulation</keyword>
<protein>
    <recommendedName>
        <fullName evidence="6">PPC domain-containing protein</fullName>
    </recommendedName>
</protein>
<sequence length="276" mass="30403">MSNKEELPCDIERSQVLPQFMTQQLKHQTPYTNTTIDQNNTKSSNVGNLPMGQPLNSMNKSNRPIVVTHVIPNDICYHVFEIAAEADVSKSLFDYVRRRGRGLSILSGNGEVAQVTLQQSTGEIVTLRGRFQINSISGIISQTPTQAKVEGLIVKLSDTNGQLVGGNVIPPLVAFSPVFLVSYSFANIVFEKETFVAYGRDNQEVACLDEPEHAAKIGEFPGGPYDASALVRYQGHVGHHLWFDEERHPKKEIKVDAHGSKLIGCVPHSLPLVIES</sequence>
<feature type="domain" description="PPC" evidence="6">
    <location>
        <begin position="72"/>
        <end position="206"/>
    </location>
</feature>
<evidence type="ECO:0000313" key="8">
    <source>
        <dbReference type="Proteomes" id="UP001157006"/>
    </source>
</evidence>
<dbReference type="AlphaFoldDB" id="A0AAV1A0A0"/>
<dbReference type="PANTHER" id="PTHR31100">
    <property type="entry name" value="AT-HOOK MOTIF NUCLEAR-LOCALIZED PROTEIN 15"/>
    <property type="match status" value="1"/>
</dbReference>
<dbReference type="GO" id="GO:0003680">
    <property type="term" value="F:minor groove of adenine-thymine-rich DNA binding"/>
    <property type="evidence" value="ECO:0007669"/>
    <property type="project" value="InterPro"/>
</dbReference>
<keyword evidence="3" id="KW-0804">Transcription</keyword>